<dbReference type="InterPro" id="IPR013320">
    <property type="entry name" value="ConA-like_dom_sf"/>
</dbReference>
<dbReference type="PROSITE" id="PS51304">
    <property type="entry name" value="GALECTIN"/>
    <property type="match status" value="1"/>
</dbReference>
<keyword evidence="1 2" id="KW-0430">Lectin</keyword>
<feature type="domain" description="Galectin" evidence="3">
    <location>
        <begin position="1"/>
        <end position="131"/>
    </location>
</feature>
<dbReference type="Pfam" id="PF00337">
    <property type="entry name" value="Gal-bind_lectin"/>
    <property type="match status" value="1"/>
</dbReference>
<evidence type="ECO:0000313" key="5">
    <source>
        <dbReference type="Proteomes" id="UP000770717"/>
    </source>
</evidence>
<accession>A0A8J6FAW4</accession>
<dbReference type="GO" id="GO:0030395">
    <property type="term" value="F:lactose binding"/>
    <property type="evidence" value="ECO:0007669"/>
    <property type="project" value="TreeGrafter"/>
</dbReference>
<dbReference type="GO" id="GO:0043236">
    <property type="term" value="F:laminin binding"/>
    <property type="evidence" value="ECO:0007669"/>
    <property type="project" value="TreeGrafter"/>
</dbReference>
<evidence type="ECO:0000256" key="1">
    <source>
        <dbReference type="ARBA" id="ARBA00022734"/>
    </source>
</evidence>
<dbReference type="Gene3D" id="2.60.120.200">
    <property type="match status" value="1"/>
</dbReference>
<evidence type="ECO:0000256" key="2">
    <source>
        <dbReference type="RuleBase" id="RU102079"/>
    </source>
</evidence>
<organism evidence="4 5">
    <name type="scientific">Eleutherodactylus coqui</name>
    <name type="common">Puerto Rican coqui</name>
    <dbReference type="NCBI Taxonomy" id="57060"/>
    <lineage>
        <taxon>Eukaryota</taxon>
        <taxon>Metazoa</taxon>
        <taxon>Chordata</taxon>
        <taxon>Craniata</taxon>
        <taxon>Vertebrata</taxon>
        <taxon>Euteleostomi</taxon>
        <taxon>Amphibia</taxon>
        <taxon>Batrachia</taxon>
        <taxon>Anura</taxon>
        <taxon>Neobatrachia</taxon>
        <taxon>Hyloidea</taxon>
        <taxon>Eleutherodactylidae</taxon>
        <taxon>Eleutherodactylinae</taxon>
        <taxon>Eleutherodactylus</taxon>
        <taxon>Eleutherodactylus</taxon>
    </lineage>
</organism>
<dbReference type="SMART" id="SM00908">
    <property type="entry name" value="Gal-bind_lectin"/>
    <property type="match status" value="1"/>
</dbReference>
<dbReference type="OrthoDB" id="8443340at2759"/>
<comment type="caution">
    <text evidence="4">The sequence shown here is derived from an EMBL/GenBank/DDBJ whole genome shotgun (WGS) entry which is preliminary data.</text>
</comment>
<dbReference type="FunFam" id="2.60.120.200:FF:000021">
    <property type="entry name" value="Galectin"/>
    <property type="match status" value="1"/>
</dbReference>
<name>A0A8J6FAW4_ELECQ</name>
<sequence>GVVLTNLNLKPGHCVEVKGFIPPDCKGFAVNLGENANSYILHLNARFDLHGDIQKIVCNSKDADGWGAEQRENAFPFQQGAETMMCFEYQPDNITVKLSSGEQFSFPVRKPLSSISFMSLEGIQFKSISTE</sequence>
<dbReference type="InterPro" id="IPR001079">
    <property type="entry name" value="Galectin_CRD"/>
</dbReference>
<reference evidence="4" key="1">
    <citation type="thesis" date="2020" institute="ProQuest LLC" country="789 East Eisenhower Parkway, Ann Arbor, MI, USA">
        <title>Comparative Genomics and Chromosome Evolution.</title>
        <authorList>
            <person name="Mudd A.B."/>
        </authorList>
    </citation>
    <scope>NUCLEOTIDE SEQUENCE</scope>
    <source>
        <strain evidence="4">HN-11 Male</strain>
        <tissue evidence="4">Kidney and liver</tissue>
    </source>
</reference>
<dbReference type="EMBL" id="WNTK01000005">
    <property type="protein sequence ID" value="KAG9483420.1"/>
    <property type="molecule type" value="Genomic_DNA"/>
</dbReference>
<protein>
    <recommendedName>
        <fullName evidence="2">Galectin</fullName>
    </recommendedName>
</protein>
<keyword evidence="5" id="KW-1185">Reference proteome</keyword>
<dbReference type="SMART" id="SM00276">
    <property type="entry name" value="GLECT"/>
    <property type="match status" value="1"/>
</dbReference>
<dbReference type="AlphaFoldDB" id="A0A8J6FAW4"/>
<dbReference type="PANTHER" id="PTHR11346">
    <property type="entry name" value="GALECTIN"/>
    <property type="match status" value="1"/>
</dbReference>
<dbReference type="InterPro" id="IPR044156">
    <property type="entry name" value="Galectin-like"/>
</dbReference>
<evidence type="ECO:0000313" key="4">
    <source>
        <dbReference type="EMBL" id="KAG9483420.1"/>
    </source>
</evidence>
<feature type="non-terminal residue" evidence="4">
    <location>
        <position position="131"/>
    </location>
</feature>
<evidence type="ECO:0000259" key="3">
    <source>
        <dbReference type="PROSITE" id="PS51304"/>
    </source>
</evidence>
<dbReference type="CDD" id="cd00070">
    <property type="entry name" value="GLECT"/>
    <property type="match status" value="1"/>
</dbReference>
<dbReference type="GO" id="GO:0005615">
    <property type="term" value="C:extracellular space"/>
    <property type="evidence" value="ECO:0007669"/>
    <property type="project" value="TreeGrafter"/>
</dbReference>
<dbReference type="Proteomes" id="UP000770717">
    <property type="component" value="Unassembled WGS sequence"/>
</dbReference>
<proteinExistence type="predicted"/>
<dbReference type="PANTHER" id="PTHR11346:SF97">
    <property type="entry name" value="GALECTIN-1"/>
    <property type="match status" value="1"/>
</dbReference>
<gene>
    <name evidence="4" type="ORF">GDO78_009374</name>
</gene>
<dbReference type="SUPFAM" id="SSF49899">
    <property type="entry name" value="Concanavalin A-like lectins/glucanases"/>
    <property type="match status" value="1"/>
</dbReference>